<protein>
    <submittedName>
        <fullName evidence="1">16627_t:CDS:1</fullName>
    </submittedName>
</protein>
<evidence type="ECO:0000313" key="1">
    <source>
        <dbReference type="EMBL" id="CAG8437403.1"/>
    </source>
</evidence>
<sequence length="72" mass="7732">MTSATPSITNLAAANLTAQLTQLQSQLRQQFPVVGTGLLLHSKPGKKAKFAKVNTLNQSGQSGSEDRYSTWN</sequence>
<dbReference type="Proteomes" id="UP000789702">
    <property type="component" value="Unassembled WGS sequence"/>
</dbReference>
<evidence type="ECO:0000313" key="2">
    <source>
        <dbReference type="Proteomes" id="UP000789702"/>
    </source>
</evidence>
<dbReference type="EMBL" id="CAJVPU010000003">
    <property type="protein sequence ID" value="CAG8437403.1"/>
    <property type="molecule type" value="Genomic_DNA"/>
</dbReference>
<organism evidence="1 2">
    <name type="scientific">Dentiscutata heterogama</name>
    <dbReference type="NCBI Taxonomy" id="1316150"/>
    <lineage>
        <taxon>Eukaryota</taxon>
        <taxon>Fungi</taxon>
        <taxon>Fungi incertae sedis</taxon>
        <taxon>Mucoromycota</taxon>
        <taxon>Glomeromycotina</taxon>
        <taxon>Glomeromycetes</taxon>
        <taxon>Diversisporales</taxon>
        <taxon>Gigasporaceae</taxon>
        <taxon>Dentiscutata</taxon>
    </lineage>
</organism>
<gene>
    <name evidence="1" type="ORF">DHETER_LOCUS8</name>
</gene>
<keyword evidence="2" id="KW-1185">Reference proteome</keyword>
<reference evidence="1" key="1">
    <citation type="submission" date="2021-06" db="EMBL/GenBank/DDBJ databases">
        <authorList>
            <person name="Kallberg Y."/>
            <person name="Tangrot J."/>
            <person name="Rosling A."/>
        </authorList>
    </citation>
    <scope>NUCLEOTIDE SEQUENCE</scope>
    <source>
        <strain evidence="1">IL203A</strain>
    </source>
</reference>
<name>A0ACA9JUU4_9GLOM</name>
<proteinExistence type="predicted"/>
<accession>A0ACA9JUU4</accession>
<comment type="caution">
    <text evidence="1">The sequence shown here is derived from an EMBL/GenBank/DDBJ whole genome shotgun (WGS) entry which is preliminary data.</text>
</comment>